<accession>A0A1V9FP61</accession>
<dbReference type="Proteomes" id="UP000192796">
    <property type="component" value="Unassembled WGS sequence"/>
</dbReference>
<keyword evidence="1" id="KW-0238">DNA-binding</keyword>
<dbReference type="PANTHER" id="PTHR30349:SF64">
    <property type="entry name" value="PROPHAGE INTEGRASE INTD-RELATED"/>
    <property type="match status" value="1"/>
</dbReference>
<dbReference type="Pfam" id="PF13102">
    <property type="entry name" value="Phage_int_SAM_5"/>
    <property type="match status" value="1"/>
</dbReference>
<reference evidence="4 5" key="1">
    <citation type="submission" date="2016-03" db="EMBL/GenBank/DDBJ databases">
        <title>Niastella vici sp. nov., isolated from farmland soil.</title>
        <authorList>
            <person name="Chen L."/>
            <person name="Wang D."/>
            <person name="Yang S."/>
            <person name="Wang G."/>
        </authorList>
    </citation>
    <scope>NUCLEOTIDE SEQUENCE [LARGE SCALE GENOMIC DNA]</scope>
    <source>
        <strain evidence="4 5">DJ57</strain>
    </source>
</reference>
<dbReference type="GO" id="GO:0006310">
    <property type="term" value="P:DNA recombination"/>
    <property type="evidence" value="ECO:0007669"/>
    <property type="project" value="UniProtKB-KW"/>
</dbReference>
<sequence length="433" mass="50656">MRRHPLTLIVKKGKVRKDGTSIVFLQYCYSDKQRPLLDTGVAIPPAYWNKKSRKISDSLPAEYGNVEALETILTTKLRKAEDMINEALKRKVSPVEFLKINFPLADNWLLSQLKENKDELNVYSQFDNYKEERRTEVSKATLNVIGMVKHHLKSFEKYSGKAITFDSFDFDFYREFVKFLTYDYVLLTRKEITKGLRVNSIGKTIKWLKAFLRNRMAKKIIPYIDLTLYLGMEEDTDAIYLNWKEISAIYRLDLSSTPEMEHVRDEFILGCLTGFRFSDYSEVAPEEIRDGMLFVKQQKTTDRVVVPLRPEALAILRKYNMQMPPVNNVNFNCWIKEVAKLAEINEPIKFSYKRGNVIIEEIRPKYAWVTSHTCRRSFCTNEFLDGTPITLIMAISGHKTEKAFRKYIKADALEKALMIQKIWKDRPSWQRAG</sequence>
<evidence type="ECO:0000256" key="1">
    <source>
        <dbReference type="ARBA" id="ARBA00023125"/>
    </source>
</evidence>
<dbReference type="Gene3D" id="1.10.150.130">
    <property type="match status" value="1"/>
</dbReference>
<feature type="domain" description="Phage integrase SAM-like" evidence="3">
    <location>
        <begin position="122"/>
        <end position="222"/>
    </location>
</feature>
<dbReference type="InterPro" id="IPR025269">
    <property type="entry name" value="SAM-like_dom"/>
</dbReference>
<dbReference type="InterPro" id="IPR050090">
    <property type="entry name" value="Tyrosine_recombinase_XerCD"/>
</dbReference>
<dbReference type="GO" id="GO:0003677">
    <property type="term" value="F:DNA binding"/>
    <property type="evidence" value="ECO:0007669"/>
    <property type="project" value="UniProtKB-KW"/>
</dbReference>
<dbReference type="EMBL" id="LVYD01000065">
    <property type="protein sequence ID" value="OQP60139.1"/>
    <property type="molecule type" value="Genomic_DNA"/>
</dbReference>
<dbReference type="CDD" id="cd01185">
    <property type="entry name" value="INTN1_C_like"/>
    <property type="match status" value="1"/>
</dbReference>
<protein>
    <recommendedName>
        <fullName evidence="3">Phage integrase SAM-like domain-containing protein</fullName>
    </recommendedName>
</protein>
<dbReference type="STRING" id="1703345.A3860_34225"/>
<comment type="caution">
    <text evidence="4">The sequence shown here is derived from an EMBL/GenBank/DDBJ whole genome shotgun (WGS) entry which is preliminary data.</text>
</comment>
<dbReference type="InterPro" id="IPR010998">
    <property type="entry name" value="Integrase_recombinase_N"/>
</dbReference>
<gene>
    <name evidence="4" type="ORF">A3860_34225</name>
</gene>
<evidence type="ECO:0000259" key="3">
    <source>
        <dbReference type="Pfam" id="PF13102"/>
    </source>
</evidence>
<evidence type="ECO:0000256" key="2">
    <source>
        <dbReference type="ARBA" id="ARBA00023172"/>
    </source>
</evidence>
<dbReference type="AlphaFoldDB" id="A0A1V9FP61"/>
<dbReference type="Gene3D" id="1.10.443.10">
    <property type="entry name" value="Intergrase catalytic core"/>
    <property type="match status" value="1"/>
</dbReference>
<evidence type="ECO:0000313" key="4">
    <source>
        <dbReference type="EMBL" id="OQP60139.1"/>
    </source>
</evidence>
<dbReference type="OrthoDB" id="1493636at2"/>
<dbReference type="PANTHER" id="PTHR30349">
    <property type="entry name" value="PHAGE INTEGRASE-RELATED"/>
    <property type="match status" value="1"/>
</dbReference>
<keyword evidence="2" id="KW-0233">DNA recombination</keyword>
<proteinExistence type="predicted"/>
<dbReference type="SUPFAM" id="SSF56349">
    <property type="entry name" value="DNA breaking-rejoining enzymes"/>
    <property type="match status" value="1"/>
</dbReference>
<organism evidence="4 5">
    <name type="scientific">Niastella vici</name>
    <dbReference type="NCBI Taxonomy" id="1703345"/>
    <lineage>
        <taxon>Bacteria</taxon>
        <taxon>Pseudomonadati</taxon>
        <taxon>Bacteroidota</taxon>
        <taxon>Chitinophagia</taxon>
        <taxon>Chitinophagales</taxon>
        <taxon>Chitinophagaceae</taxon>
        <taxon>Niastella</taxon>
    </lineage>
</organism>
<name>A0A1V9FP61_9BACT</name>
<dbReference type="GO" id="GO:0015074">
    <property type="term" value="P:DNA integration"/>
    <property type="evidence" value="ECO:0007669"/>
    <property type="project" value="InterPro"/>
</dbReference>
<dbReference type="RefSeq" id="WP_081153457.1">
    <property type="nucleotide sequence ID" value="NZ_LVYD01000065.1"/>
</dbReference>
<dbReference type="InterPro" id="IPR011010">
    <property type="entry name" value="DNA_brk_join_enz"/>
</dbReference>
<evidence type="ECO:0000313" key="5">
    <source>
        <dbReference type="Proteomes" id="UP000192796"/>
    </source>
</evidence>
<dbReference type="InterPro" id="IPR013762">
    <property type="entry name" value="Integrase-like_cat_sf"/>
</dbReference>
<keyword evidence="5" id="KW-1185">Reference proteome</keyword>